<protein>
    <submittedName>
        <fullName evidence="2">Uncharacterized protein</fullName>
    </submittedName>
</protein>
<evidence type="ECO:0000313" key="3">
    <source>
        <dbReference type="Proteomes" id="UP001428817"/>
    </source>
</evidence>
<feature type="compositionally biased region" description="Basic and acidic residues" evidence="1">
    <location>
        <begin position="184"/>
        <end position="200"/>
    </location>
</feature>
<comment type="caution">
    <text evidence="2">The sequence shown here is derived from an EMBL/GenBank/DDBJ whole genome shotgun (WGS) entry which is preliminary data.</text>
</comment>
<keyword evidence="3" id="KW-1185">Reference proteome</keyword>
<dbReference type="Gene3D" id="2.60.120.620">
    <property type="entry name" value="q2cbj1_9rhob like domain"/>
    <property type="match status" value="1"/>
</dbReference>
<dbReference type="Pfam" id="PF13759">
    <property type="entry name" value="2OG-FeII_Oxy_5"/>
    <property type="match status" value="1"/>
</dbReference>
<evidence type="ECO:0000256" key="1">
    <source>
        <dbReference type="SAM" id="MobiDB-lite"/>
    </source>
</evidence>
<proteinExistence type="predicted"/>
<dbReference type="InterPro" id="IPR012668">
    <property type="entry name" value="CHP02466"/>
</dbReference>
<dbReference type="Proteomes" id="UP001428817">
    <property type="component" value="Unassembled WGS sequence"/>
</dbReference>
<reference evidence="3" key="1">
    <citation type="journal article" date="2019" name="Int. J. Syst. Evol. Microbiol.">
        <title>The Global Catalogue of Microorganisms (GCM) 10K type strain sequencing project: providing services to taxonomists for standard genome sequencing and annotation.</title>
        <authorList>
            <consortium name="The Broad Institute Genomics Platform"/>
            <consortium name="The Broad Institute Genome Sequencing Center for Infectious Disease"/>
            <person name="Wu L."/>
            <person name="Ma J."/>
        </authorList>
    </citation>
    <scope>NUCLEOTIDE SEQUENCE [LARGE SCALE GENOMIC DNA]</scope>
    <source>
        <strain evidence="3">JCM 18303</strain>
    </source>
</reference>
<evidence type="ECO:0000313" key="2">
    <source>
        <dbReference type="EMBL" id="GAA5145771.1"/>
    </source>
</evidence>
<feature type="region of interest" description="Disordered" evidence="1">
    <location>
        <begin position="180"/>
        <end position="201"/>
    </location>
</feature>
<accession>A0ABP9PFG2</accession>
<feature type="region of interest" description="Disordered" evidence="1">
    <location>
        <begin position="1"/>
        <end position="23"/>
    </location>
</feature>
<organism evidence="2 3">
    <name type="scientific">Pseudonocardia eucalypti</name>
    <dbReference type="NCBI Taxonomy" id="648755"/>
    <lineage>
        <taxon>Bacteria</taxon>
        <taxon>Bacillati</taxon>
        <taxon>Actinomycetota</taxon>
        <taxon>Actinomycetes</taxon>
        <taxon>Pseudonocardiales</taxon>
        <taxon>Pseudonocardiaceae</taxon>
        <taxon>Pseudonocardia</taxon>
    </lineage>
</organism>
<dbReference type="EMBL" id="BAABJP010000001">
    <property type="protein sequence ID" value="GAA5145771.1"/>
    <property type="molecule type" value="Genomic_DNA"/>
</dbReference>
<sequence>MSIDEIHTPQAGGSVSEPPLGQTQIGTTPVYAHVWEDAAELNAKLREIVLHRAATTPGLQKSQCGGWQSERNLQLWGDPAIDELLDRMRAMVKSVVRATVQNPGDDLLEGWDIEAWANVNQLGDTVTTHVHSGGVNMWAAVYYVDCGEDENAINSGFTRFLDMSGIPRPVSNKVQAAASTLSSRGEDGKANCTEPERTGEYDLESAPIPGKMIIFPATLPHYVTPYLGNQKRITIALNLRHTKFVVTDFENHFSRRRQMWRNYRGLMMAMYSVKKVVRENLAKYVPVDKWPTRLKRSLLGGGGI</sequence>
<gene>
    <name evidence="2" type="ORF">GCM10023321_04160</name>
</gene>
<name>A0ABP9PFG2_9PSEU</name>